<protein>
    <recommendedName>
        <fullName evidence="6">Tetratricopeptide repeat (TPR)-like superfamily protein</fullName>
    </recommendedName>
</protein>
<evidence type="ECO:0000313" key="4">
    <source>
        <dbReference type="EMBL" id="GFY98847.1"/>
    </source>
</evidence>
<dbReference type="InterPro" id="IPR019734">
    <property type="entry name" value="TPR_rpt"/>
</dbReference>
<evidence type="ECO:0000313" key="5">
    <source>
        <dbReference type="Proteomes" id="UP000585474"/>
    </source>
</evidence>
<dbReference type="EMBL" id="BJWL01000013">
    <property type="protein sequence ID" value="GFY98847.1"/>
    <property type="molecule type" value="Genomic_DNA"/>
</dbReference>
<dbReference type="Pfam" id="PF07719">
    <property type="entry name" value="TPR_2"/>
    <property type="match status" value="1"/>
</dbReference>
<dbReference type="Gene3D" id="1.25.40.10">
    <property type="entry name" value="Tetratricopeptide repeat domain"/>
    <property type="match status" value="1"/>
</dbReference>
<dbReference type="SMART" id="SM00028">
    <property type="entry name" value="TPR"/>
    <property type="match status" value="1"/>
</dbReference>
<keyword evidence="5" id="KW-1185">Reference proteome</keyword>
<dbReference type="PANTHER" id="PTHR46224:SF6">
    <property type="entry name" value="ANKYRIN REPEAT FAMILY PROTEIN"/>
    <property type="match status" value="1"/>
</dbReference>
<dbReference type="InterPro" id="IPR011990">
    <property type="entry name" value="TPR-like_helical_dom_sf"/>
</dbReference>
<dbReference type="Proteomes" id="UP000585474">
    <property type="component" value="Unassembled WGS sequence"/>
</dbReference>
<dbReference type="PROSITE" id="PS50005">
    <property type="entry name" value="TPR"/>
    <property type="match status" value="1"/>
</dbReference>
<accession>A0A7J0FLN8</accession>
<evidence type="ECO:0008006" key="6">
    <source>
        <dbReference type="Google" id="ProtNLM"/>
    </source>
</evidence>
<dbReference type="InterPro" id="IPR013105">
    <property type="entry name" value="TPR_2"/>
</dbReference>
<feature type="repeat" description="TPR" evidence="3">
    <location>
        <begin position="138"/>
        <end position="171"/>
    </location>
</feature>
<dbReference type="AlphaFoldDB" id="A0A7J0FLN8"/>
<sequence length="182" mass="20243">MERRESVHPYGTEQRGLFISGVEVLKRATLGCRAGVDGEVRWATRMVGDGGRERDQRIIIQAASASAAKTELATPTFALAQIPELSVKFLEGYDTAINDMSSDATVLSNRNLCWARLNEGSRALSDAEACIMWSSDWAKAHDREGVAWRRLKNPPMAAEAFSEALKLDPENKELQVAFRFRK</sequence>
<name>A0A7J0FLN8_9ERIC</name>
<dbReference type="InterPro" id="IPR051616">
    <property type="entry name" value="Cul2-RING_E3_ligase_SR"/>
</dbReference>
<dbReference type="OrthoDB" id="412869at2759"/>
<keyword evidence="1" id="KW-0677">Repeat</keyword>
<dbReference type="PANTHER" id="PTHR46224">
    <property type="entry name" value="ANKYRIN REPEAT FAMILY PROTEIN"/>
    <property type="match status" value="1"/>
</dbReference>
<dbReference type="SUPFAM" id="SSF48452">
    <property type="entry name" value="TPR-like"/>
    <property type="match status" value="1"/>
</dbReference>
<evidence type="ECO:0000256" key="1">
    <source>
        <dbReference type="ARBA" id="ARBA00022737"/>
    </source>
</evidence>
<reference evidence="4 5" key="1">
    <citation type="submission" date="2019-07" db="EMBL/GenBank/DDBJ databases">
        <title>De Novo Assembly of kiwifruit Actinidia rufa.</title>
        <authorList>
            <person name="Sugita-Konishi S."/>
            <person name="Sato K."/>
            <person name="Mori E."/>
            <person name="Abe Y."/>
            <person name="Kisaki G."/>
            <person name="Hamano K."/>
            <person name="Suezawa K."/>
            <person name="Otani M."/>
            <person name="Fukuda T."/>
            <person name="Manabe T."/>
            <person name="Gomi K."/>
            <person name="Tabuchi M."/>
            <person name="Akimitsu K."/>
            <person name="Kataoka I."/>
        </authorList>
    </citation>
    <scope>NUCLEOTIDE SEQUENCE [LARGE SCALE GENOMIC DNA]</scope>
    <source>
        <strain evidence="5">cv. Fuchu</strain>
    </source>
</reference>
<keyword evidence="2 3" id="KW-0802">TPR repeat</keyword>
<gene>
    <name evidence="4" type="ORF">Acr_13g0002480</name>
</gene>
<evidence type="ECO:0000256" key="3">
    <source>
        <dbReference type="PROSITE-ProRule" id="PRU00339"/>
    </source>
</evidence>
<proteinExistence type="predicted"/>
<comment type="caution">
    <text evidence="4">The sequence shown here is derived from an EMBL/GenBank/DDBJ whole genome shotgun (WGS) entry which is preliminary data.</text>
</comment>
<evidence type="ECO:0000256" key="2">
    <source>
        <dbReference type="ARBA" id="ARBA00022803"/>
    </source>
</evidence>
<organism evidence="4 5">
    <name type="scientific">Actinidia rufa</name>
    <dbReference type="NCBI Taxonomy" id="165716"/>
    <lineage>
        <taxon>Eukaryota</taxon>
        <taxon>Viridiplantae</taxon>
        <taxon>Streptophyta</taxon>
        <taxon>Embryophyta</taxon>
        <taxon>Tracheophyta</taxon>
        <taxon>Spermatophyta</taxon>
        <taxon>Magnoliopsida</taxon>
        <taxon>eudicotyledons</taxon>
        <taxon>Gunneridae</taxon>
        <taxon>Pentapetalae</taxon>
        <taxon>asterids</taxon>
        <taxon>Ericales</taxon>
        <taxon>Actinidiaceae</taxon>
        <taxon>Actinidia</taxon>
    </lineage>
</organism>